<evidence type="ECO:0000313" key="3">
    <source>
        <dbReference type="Proteomes" id="UP001164286"/>
    </source>
</evidence>
<comment type="caution">
    <text evidence="2">The sequence shown here is derived from an EMBL/GenBank/DDBJ whole genome shotgun (WGS) entry which is preliminary data.</text>
</comment>
<dbReference type="GeneID" id="77730331"/>
<organism evidence="2 3">
    <name type="scientific">Dioszegia hungarica</name>
    <dbReference type="NCBI Taxonomy" id="4972"/>
    <lineage>
        <taxon>Eukaryota</taxon>
        <taxon>Fungi</taxon>
        <taxon>Dikarya</taxon>
        <taxon>Basidiomycota</taxon>
        <taxon>Agaricomycotina</taxon>
        <taxon>Tremellomycetes</taxon>
        <taxon>Tremellales</taxon>
        <taxon>Bulleribasidiaceae</taxon>
        <taxon>Dioszegia</taxon>
    </lineage>
</organism>
<evidence type="ECO:0000313" key="2">
    <source>
        <dbReference type="EMBL" id="KAI9632205.1"/>
    </source>
</evidence>
<evidence type="ECO:0000256" key="1">
    <source>
        <dbReference type="SAM" id="MobiDB-lite"/>
    </source>
</evidence>
<gene>
    <name evidence="2" type="ORF">MKK02DRAFT_40505</name>
</gene>
<proteinExistence type="predicted"/>
<feature type="region of interest" description="Disordered" evidence="1">
    <location>
        <begin position="189"/>
        <end position="223"/>
    </location>
</feature>
<dbReference type="Proteomes" id="UP001164286">
    <property type="component" value="Unassembled WGS sequence"/>
</dbReference>
<keyword evidence="3" id="KW-1185">Reference proteome</keyword>
<accession>A0AA38LQP0</accession>
<dbReference type="EMBL" id="JAKWFO010000014">
    <property type="protein sequence ID" value="KAI9632205.1"/>
    <property type="molecule type" value="Genomic_DNA"/>
</dbReference>
<dbReference type="RefSeq" id="XP_052941982.1">
    <property type="nucleotide sequence ID" value="XM_053091126.1"/>
</dbReference>
<dbReference type="AlphaFoldDB" id="A0AA38LQP0"/>
<feature type="compositionally biased region" description="Polar residues" evidence="1">
    <location>
        <begin position="198"/>
        <end position="209"/>
    </location>
</feature>
<name>A0AA38LQP0_9TREE</name>
<sequence>MSHSGIYFARRPNKEGEDCTRAIKVTDGEPHIMSNDEMRDTLWHHYGMDRAKPTLEYENVDHLKDVDPVKYATAVGEDHHFLRLGHTGVTLNFRVARFENGDKELSAVAMKGFTLLDDTDELATHLWLEIGDLDAGFPRDEFLFDRDPTAMSAAPGGSDSSAPAEPLCPTQAFVEQLSKKVAQLMLDEGVSKGDDGEQGSTSGSATPSDPDTDGPDKSLQNAGHFAEDIRKMLAELQLREEAQ</sequence>
<protein>
    <submittedName>
        <fullName evidence="2">Uncharacterized protein</fullName>
    </submittedName>
</protein>
<reference evidence="2" key="1">
    <citation type="journal article" date="2022" name="G3 (Bethesda)">
        <title>High quality genome of the basidiomycete yeast Dioszegia hungarica PDD-24b-2 isolated from cloud water.</title>
        <authorList>
            <person name="Jarrige D."/>
            <person name="Haridas S."/>
            <person name="Bleykasten-Grosshans C."/>
            <person name="Joly M."/>
            <person name="Nadalig T."/>
            <person name="Sancelme M."/>
            <person name="Vuilleumier S."/>
            <person name="Grigoriev I.V."/>
            <person name="Amato P."/>
            <person name="Bringel F."/>
        </authorList>
    </citation>
    <scope>NUCLEOTIDE SEQUENCE</scope>
    <source>
        <strain evidence="2">PDD-24b-2</strain>
    </source>
</reference>